<protein>
    <submittedName>
        <fullName evidence="1">Uncharacterized protein</fullName>
    </submittedName>
</protein>
<name>A0A4C1WDE5_EUMVA</name>
<proteinExistence type="predicted"/>
<keyword evidence="2" id="KW-1185">Reference proteome</keyword>
<dbReference type="Proteomes" id="UP000299102">
    <property type="component" value="Unassembled WGS sequence"/>
</dbReference>
<dbReference type="EMBL" id="BGZK01000518">
    <property type="protein sequence ID" value="GBP48194.1"/>
    <property type="molecule type" value="Genomic_DNA"/>
</dbReference>
<comment type="caution">
    <text evidence="1">The sequence shown here is derived from an EMBL/GenBank/DDBJ whole genome shotgun (WGS) entry which is preliminary data.</text>
</comment>
<accession>A0A4C1WDE5</accession>
<gene>
    <name evidence="1" type="ORF">EVAR_27581_1</name>
</gene>
<organism evidence="1 2">
    <name type="scientific">Eumeta variegata</name>
    <name type="common">Bagworm moth</name>
    <name type="synonym">Eumeta japonica</name>
    <dbReference type="NCBI Taxonomy" id="151549"/>
    <lineage>
        <taxon>Eukaryota</taxon>
        <taxon>Metazoa</taxon>
        <taxon>Ecdysozoa</taxon>
        <taxon>Arthropoda</taxon>
        <taxon>Hexapoda</taxon>
        <taxon>Insecta</taxon>
        <taxon>Pterygota</taxon>
        <taxon>Neoptera</taxon>
        <taxon>Endopterygota</taxon>
        <taxon>Lepidoptera</taxon>
        <taxon>Glossata</taxon>
        <taxon>Ditrysia</taxon>
        <taxon>Tineoidea</taxon>
        <taxon>Psychidae</taxon>
        <taxon>Oiketicinae</taxon>
        <taxon>Eumeta</taxon>
    </lineage>
</organism>
<evidence type="ECO:0000313" key="1">
    <source>
        <dbReference type="EMBL" id="GBP48194.1"/>
    </source>
</evidence>
<reference evidence="1 2" key="1">
    <citation type="journal article" date="2019" name="Commun. Biol.">
        <title>The bagworm genome reveals a unique fibroin gene that provides high tensile strength.</title>
        <authorList>
            <person name="Kono N."/>
            <person name="Nakamura H."/>
            <person name="Ohtoshi R."/>
            <person name="Tomita M."/>
            <person name="Numata K."/>
            <person name="Arakawa K."/>
        </authorList>
    </citation>
    <scope>NUCLEOTIDE SEQUENCE [LARGE SCALE GENOMIC DNA]</scope>
</reference>
<dbReference type="AlphaFoldDB" id="A0A4C1WDE5"/>
<sequence length="172" mass="17816">MMHGSVDASGVQCARNARDIWRGTAPCALGGAAGAPAFRLNAVEWARVSAAPALPYRGSTNGHCPLTRRVNRIIDVATLAVETGRHAILGFMKAQKVDVGSRAKGGGWRGGAGRGAKCGPHVALVALISRICPAMSLALNARLAYAPSSAPSLSLATLNIIALWGFWKYGAV</sequence>
<evidence type="ECO:0000313" key="2">
    <source>
        <dbReference type="Proteomes" id="UP000299102"/>
    </source>
</evidence>